<dbReference type="InterPro" id="IPR058548">
    <property type="entry name" value="MlaB-like_STAS"/>
</dbReference>
<dbReference type="STRING" id="1860102.ACCAA_670117"/>
<keyword evidence="3" id="KW-1185">Reference proteome</keyword>
<dbReference type="RefSeq" id="WP_186408700.1">
    <property type="nucleotide sequence ID" value="NZ_FLQX01000146.1"/>
</dbReference>
<dbReference type="PROSITE" id="PS50801">
    <property type="entry name" value="STAS"/>
    <property type="match status" value="1"/>
</dbReference>
<dbReference type="AlphaFoldDB" id="A0A1A8XW37"/>
<reference evidence="3" key="1">
    <citation type="submission" date="2016-06" db="EMBL/GenBank/DDBJ databases">
        <authorList>
            <person name="McIlroy S.J."/>
            <person name="Karst S.M."/>
            <person name="Albertsen M."/>
        </authorList>
    </citation>
    <scope>NUCLEOTIDE SEQUENCE [LARGE SCALE GENOMIC DNA]</scope>
</reference>
<gene>
    <name evidence="2" type="ORF">ACCAA_670117</name>
</gene>
<dbReference type="EMBL" id="FLQX01000146">
    <property type="protein sequence ID" value="SBT09230.1"/>
    <property type="molecule type" value="Genomic_DNA"/>
</dbReference>
<dbReference type="SUPFAM" id="SSF52091">
    <property type="entry name" value="SpoIIaa-like"/>
    <property type="match status" value="1"/>
</dbReference>
<evidence type="ECO:0000259" key="1">
    <source>
        <dbReference type="PROSITE" id="PS50801"/>
    </source>
</evidence>
<proteinExistence type="predicted"/>
<protein>
    <submittedName>
        <fullName evidence="2">Anti-sigma-factor antagonist</fullName>
    </submittedName>
</protein>
<feature type="domain" description="STAS" evidence="1">
    <location>
        <begin position="9"/>
        <end position="99"/>
    </location>
</feature>
<accession>A0A1A8XW37</accession>
<sequence>MIERTEGGLSVTVPMVIANARTLLETGRLLLDTRGQQPAASVVDLQAVGEVDSSALGVVLGWLRTAGERDLVGLRIANPPASLISLATLYGVSELLPLA</sequence>
<name>A0A1A8XW37_9PROT</name>
<dbReference type="Pfam" id="PF13466">
    <property type="entry name" value="STAS_2"/>
    <property type="match status" value="1"/>
</dbReference>
<organism evidence="2 3">
    <name type="scientific">Candidatus Accumulibacter aalborgensis</name>
    <dbReference type="NCBI Taxonomy" id="1860102"/>
    <lineage>
        <taxon>Bacteria</taxon>
        <taxon>Pseudomonadati</taxon>
        <taxon>Pseudomonadota</taxon>
        <taxon>Betaproteobacteria</taxon>
        <taxon>Candidatus Accumulibacter</taxon>
    </lineage>
</organism>
<evidence type="ECO:0000313" key="3">
    <source>
        <dbReference type="Proteomes" id="UP000199169"/>
    </source>
</evidence>
<dbReference type="InterPro" id="IPR036513">
    <property type="entry name" value="STAS_dom_sf"/>
</dbReference>
<dbReference type="Gene3D" id="3.30.750.24">
    <property type="entry name" value="STAS domain"/>
    <property type="match status" value="1"/>
</dbReference>
<dbReference type="InterPro" id="IPR002645">
    <property type="entry name" value="STAS_dom"/>
</dbReference>
<evidence type="ECO:0000313" key="2">
    <source>
        <dbReference type="EMBL" id="SBT09230.1"/>
    </source>
</evidence>
<dbReference type="Proteomes" id="UP000199169">
    <property type="component" value="Unassembled WGS sequence"/>
</dbReference>